<dbReference type="AlphaFoldDB" id="A0A8X6PVM5"/>
<organism evidence="1 2">
    <name type="scientific">Nephila pilipes</name>
    <name type="common">Giant wood spider</name>
    <name type="synonym">Nephila maculata</name>
    <dbReference type="NCBI Taxonomy" id="299642"/>
    <lineage>
        <taxon>Eukaryota</taxon>
        <taxon>Metazoa</taxon>
        <taxon>Ecdysozoa</taxon>
        <taxon>Arthropoda</taxon>
        <taxon>Chelicerata</taxon>
        <taxon>Arachnida</taxon>
        <taxon>Araneae</taxon>
        <taxon>Araneomorphae</taxon>
        <taxon>Entelegynae</taxon>
        <taxon>Araneoidea</taxon>
        <taxon>Nephilidae</taxon>
        <taxon>Nephila</taxon>
    </lineage>
</organism>
<reference evidence="1" key="1">
    <citation type="submission" date="2020-08" db="EMBL/GenBank/DDBJ databases">
        <title>Multicomponent nature underlies the extraordinary mechanical properties of spider dragline silk.</title>
        <authorList>
            <person name="Kono N."/>
            <person name="Nakamura H."/>
            <person name="Mori M."/>
            <person name="Yoshida Y."/>
            <person name="Ohtoshi R."/>
            <person name="Malay A.D."/>
            <person name="Moran D.A.P."/>
            <person name="Tomita M."/>
            <person name="Numata K."/>
            <person name="Arakawa K."/>
        </authorList>
    </citation>
    <scope>NUCLEOTIDE SEQUENCE</scope>
</reference>
<dbReference type="Proteomes" id="UP000887013">
    <property type="component" value="Unassembled WGS sequence"/>
</dbReference>
<dbReference type="EMBL" id="BMAW01119094">
    <property type="protein sequence ID" value="GFT82994.1"/>
    <property type="molecule type" value="Genomic_DNA"/>
</dbReference>
<evidence type="ECO:0000313" key="2">
    <source>
        <dbReference type="Proteomes" id="UP000887013"/>
    </source>
</evidence>
<comment type="caution">
    <text evidence="1">The sequence shown here is derived from an EMBL/GenBank/DDBJ whole genome shotgun (WGS) entry which is preliminary data.</text>
</comment>
<sequence>MAPLDCGVILMLPLFHWEFSFHFVIKFQDNNSLFRGNEGIIPIYLILRYLHDNGGTNVHPPSNTEPLMGNSNSRKFYNNRFPVSVIFSPLNSVIKVKERIVYLNAECGNGSLVGAISFRKLWKE</sequence>
<protein>
    <submittedName>
        <fullName evidence="1">Uncharacterized protein</fullName>
    </submittedName>
</protein>
<keyword evidence="2" id="KW-1185">Reference proteome</keyword>
<accession>A0A8X6PVM5</accession>
<evidence type="ECO:0000313" key="1">
    <source>
        <dbReference type="EMBL" id="GFT82994.1"/>
    </source>
</evidence>
<gene>
    <name evidence="1" type="ORF">NPIL_493131</name>
</gene>
<name>A0A8X6PVM5_NEPPI</name>
<proteinExistence type="predicted"/>